<name>A0ABN6PKA1_9BURK</name>
<accession>A0ABN6PKA1</accession>
<evidence type="ECO:0000313" key="2">
    <source>
        <dbReference type="Proteomes" id="UP001057498"/>
    </source>
</evidence>
<dbReference type="Proteomes" id="UP001057498">
    <property type="component" value="Chromosome"/>
</dbReference>
<dbReference type="EMBL" id="AP025730">
    <property type="protein sequence ID" value="BDI05616.1"/>
    <property type="molecule type" value="Genomic_DNA"/>
</dbReference>
<organism evidence="1 2">
    <name type="scientific">Sphaerotilus microaerophilus</name>
    <dbReference type="NCBI Taxonomy" id="2914710"/>
    <lineage>
        <taxon>Bacteria</taxon>
        <taxon>Pseudomonadati</taxon>
        <taxon>Pseudomonadota</taxon>
        <taxon>Betaproteobacteria</taxon>
        <taxon>Burkholderiales</taxon>
        <taxon>Sphaerotilaceae</taxon>
        <taxon>Sphaerotilus</taxon>
    </lineage>
</organism>
<sequence length="93" mass="10180">MHKASQCTLLNAAQGTGRVLFIRCPNGWAEKLAGTARVVGDSYCTSFPIPNTTPGEDCVTWHSTGQWRFEQRKGDVLDTTVILLPQGLSSTQR</sequence>
<reference evidence="1" key="1">
    <citation type="submission" date="2022-04" db="EMBL/GenBank/DDBJ databases">
        <title>Whole genome sequence of Sphaerotilus sp. FB-5.</title>
        <authorList>
            <person name="Takeda M."/>
            <person name="Narihara S."/>
            <person name="Akimoto M."/>
            <person name="Akimoto R."/>
            <person name="Nishiyashiki S."/>
            <person name="Murakami T."/>
        </authorList>
    </citation>
    <scope>NUCLEOTIDE SEQUENCE</scope>
    <source>
        <strain evidence="1">FB-5</strain>
    </source>
</reference>
<proteinExistence type="predicted"/>
<protein>
    <submittedName>
        <fullName evidence="1">Uncharacterized protein</fullName>
    </submittedName>
</protein>
<gene>
    <name evidence="1" type="ORF">CATMQ487_25860</name>
</gene>
<keyword evidence="2" id="KW-1185">Reference proteome</keyword>
<evidence type="ECO:0000313" key="1">
    <source>
        <dbReference type="EMBL" id="BDI05616.1"/>
    </source>
</evidence>